<protein>
    <submittedName>
        <fullName evidence="3">Uncharacterized protein</fullName>
    </submittedName>
</protein>
<feature type="coiled-coil region" evidence="1">
    <location>
        <begin position="250"/>
        <end position="306"/>
    </location>
</feature>
<dbReference type="Proteomes" id="UP000190774">
    <property type="component" value="Unassembled WGS sequence"/>
</dbReference>
<accession>A0A1T4XZ65</accession>
<proteinExistence type="predicted"/>
<evidence type="ECO:0000256" key="1">
    <source>
        <dbReference type="SAM" id="Coils"/>
    </source>
</evidence>
<feature type="coiled-coil region" evidence="1">
    <location>
        <begin position="574"/>
        <end position="601"/>
    </location>
</feature>
<evidence type="ECO:0000313" key="4">
    <source>
        <dbReference type="Proteomes" id="UP000190774"/>
    </source>
</evidence>
<organism evidence="3 4">
    <name type="scientific">Prosthecobacter debontii</name>
    <dbReference type="NCBI Taxonomy" id="48467"/>
    <lineage>
        <taxon>Bacteria</taxon>
        <taxon>Pseudomonadati</taxon>
        <taxon>Verrucomicrobiota</taxon>
        <taxon>Verrucomicrobiia</taxon>
        <taxon>Verrucomicrobiales</taxon>
        <taxon>Verrucomicrobiaceae</taxon>
        <taxon>Prosthecobacter</taxon>
    </lineage>
</organism>
<name>A0A1T4XZ65_9BACT</name>
<gene>
    <name evidence="3" type="ORF">SAMN02745166_02220</name>
</gene>
<evidence type="ECO:0000256" key="2">
    <source>
        <dbReference type="SAM" id="MobiDB-lite"/>
    </source>
</evidence>
<feature type="region of interest" description="Disordered" evidence="2">
    <location>
        <begin position="671"/>
        <end position="710"/>
    </location>
</feature>
<feature type="region of interest" description="Disordered" evidence="2">
    <location>
        <begin position="40"/>
        <end position="68"/>
    </location>
</feature>
<keyword evidence="1" id="KW-0175">Coiled coil</keyword>
<evidence type="ECO:0000313" key="3">
    <source>
        <dbReference type="EMBL" id="SKA94852.1"/>
    </source>
</evidence>
<dbReference type="RefSeq" id="WP_078813426.1">
    <property type="nucleotide sequence ID" value="NZ_FUYE01000006.1"/>
</dbReference>
<dbReference type="EMBL" id="FUYE01000006">
    <property type="protein sequence ID" value="SKA94852.1"/>
    <property type="molecule type" value="Genomic_DNA"/>
</dbReference>
<reference evidence="4" key="1">
    <citation type="submission" date="2017-02" db="EMBL/GenBank/DDBJ databases">
        <authorList>
            <person name="Varghese N."/>
            <person name="Submissions S."/>
        </authorList>
    </citation>
    <scope>NUCLEOTIDE SEQUENCE [LARGE SCALE GENOMIC DNA]</scope>
    <source>
        <strain evidence="4">ATCC 700200</strain>
    </source>
</reference>
<dbReference type="AlphaFoldDB" id="A0A1T4XZ65"/>
<sequence length="710" mass="78623">MKPIKDIPHLQQILADGARDHANSQKSPQPRPCIFIPFTTAEQQRHVDDGNDKETMRQQMEKQAQNSGLRSVGVALYQDGKVGPNPTTDELINALNGVDEPKRKEILQQAVLETPYIVEYDGTPTQQPIPAGTTVVIAGHGDGTVPYIASGHGPGTYVGGQKLLDRLDETGIPQNIGAISLQTCGANLKFHQDISRASQSSGSYAGVDVISYGLPQENSSLYIQKKPLQKLDLGMQNVVTKDGSRARHDLDSLNRRTRGLETQLKQAKDLTNSADSNVAAEAQRTVHELQTQIDDHKAQILTVKRQIEAANIPIQPEHRQRETLIRAPMADYANLAEFTNAAELHTFLQDRADEMNTPQDIIYVPFSPDEPGSDQLLQQAQDIVDQTTLRKLATSLYEEKYGDQEQTIPWTPEELVQHLNESPNWQRHLHDALSKKPAILQYDPNGQQPENPRPFSGTVHILANGDPQSDLIRPQKAAAGQPEISAAELVNRLENDQAHLPSIKQIKLQVDGGRGAFHQSLLQHCQSRDLYQQASLTSYGLEGQDSTLKLTHKAPLQDLHLGNRSVSPPNSPERQAQAARIANLQQSLTKAQERLDKLQDIQQMPSEEQAARLLKMLQADMLQIVLGNDQGLPDAAYLQEHILELENDSAWIDIDILDQQQLVQNLQEQLDRQPALDNPSPAKGNKVRDLFKRQSAPGQAADAHGNSHGH</sequence>
<feature type="compositionally biased region" description="Basic and acidic residues" evidence="2">
    <location>
        <begin position="43"/>
        <end position="60"/>
    </location>
</feature>
<keyword evidence="4" id="KW-1185">Reference proteome</keyword>